<protein>
    <submittedName>
        <fullName evidence="1">XkdX family protein</fullName>
    </submittedName>
</protein>
<dbReference type="RefSeq" id="WP_148958321.1">
    <property type="nucleotide sequence ID" value="NZ_QSND01000005.1"/>
</dbReference>
<evidence type="ECO:0000313" key="2">
    <source>
        <dbReference type="Proteomes" id="UP000324326"/>
    </source>
</evidence>
<gene>
    <name evidence="1" type="ORF">DX927_20190</name>
</gene>
<dbReference type="InterPro" id="IPR010022">
    <property type="entry name" value="XkdX"/>
</dbReference>
<dbReference type="EMBL" id="QSND01000005">
    <property type="protein sequence ID" value="KAA6447597.1"/>
    <property type="molecule type" value="Genomic_DNA"/>
</dbReference>
<name>A0A5M8RG55_9BACI</name>
<accession>A0A5M8RG55</accession>
<dbReference type="Pfam" id="PF09693">
    <property type="entry name" value="Phage_XkdX"/>
    <property type="match status" value="1"/>
</dbReference>
<dbReference type="NCBIfam" id="TIGR01669">
    <property type="entry name" value="phage_XkdX"/>
    <property type="match status" value="1"/>
</dbReference>
<organism evidence="1 2">
    <name type="scientific">Bacillus swezeyi</name>
    <dbReference type="NCBI Taxonomy" id="1925020"/>
    <lineage>
        <taxon>Bacteria</taxon>
        <taxon>Bacillati</taxon>
        <taxon>Bacillota</taxon>
        <taxon>Bacilli</taxon>
        <taxon>Bacillales</taxon>
        <taxon>Bacillaceae</taxon>
        <taxon>Bacillus</taxon>
    </lineage>
</organism>
<dbReference type="Proteomes" id="UP000324326">
    <property type="component" value="Unassembled WGS sequence"/>
</dbReference>
<reference evidence="1 2" key="1">
    <citation type="submission" date="2018-08" db="EMBL/GenBank/DDBJ databases">
        <title>Bacillus phenotypic plasticity.</title>
        <authorList>
            <person name="Hurtado E."/>
        </authorList>
    </citation>
    <scope>NUCLEOTIDE SEQUENCE [LARGE SCALE GENOMIC DNA]</scope>
    <source>
        <strain evidence="1 2">427</strain>
    </source>
</reference>
<evidence type="ECO:0000313" key="1">
    <source>
        <dbReference type="EMBL" id="KAA6447597.1"/>
    </source>
</evidence>
<dbReference type="AlphaFoldDB" id="A0A5M8RG55"/>
<proteinExistence type="predicted"/>
<comment type="caution">
    <text evidence="1">The sequence shown here is derived from an EMBL/GenBank/DDBJ whole genome shotgun (WGS) entry which is preliminary data.</text>
</comment>
<sequence>MIYPDFEAIKQFYDWGCYENDAIMRDYVEWGHITPEEYEQITGRGYDKPAGSVDLGSTQ</sequence>